<geneLocation type="plasmid" evidence="2">
    <name>CFBP8129_p211</name>
</geneLocation>
<reference evidence="2" key="1">
    <citation type="submission" date="2020-07" db="EMBL/GenBank/DDBJ databases">
        <authorList>
            <person name="Pothier F. J."/>
        </authorList>
    </citation>
    <scope>NUCLEOTIDE SEQUENCE [LARGE SCALE GENOMIC DNA]</scope>
    <source>
        <plasmid evidence="2">CFBP8129_p211</plasmid>
    </source>
</reference>
<keyword evidence="2" id="KW-0614">Plasmid</keyword>
<sequence>MNDSPILQHILAKSRAAAAGDLGVLSTGEQIAAALALNRPDWLVDMRYSLAEAIDRLSADWLEQIPEAARQLVDEAAAEREAKALDEQQRQLDALLDAPRDEPVSLLAEFVTHGNAPGYRDVDLHLRVTPLYFDHQAEPRLLALRLRPDDALPIIDCISRVHAFAWRDERGPIDRREGELRPSWVPQYE</sequence>
<evidence type="ECO:0000259" key="1">
    <source>
        <dbReference type="Pfam" id="PF24721"/>
    </source>
</evidence>
<gene>
    <name evidence="2" type="ORF">CFBP8129_46980</name>
</gene>
<accession>A0A6V7FHD2</accession>
<proteinExistence type="predicted"/>
<organism evidence="2">
    <name type="scientific">Xanthomonas hortorum pv. gardneri</name>
    <dbReference type="NCBI Taxonomy" id="2754056"/>
    <lineage>
        <taxon>Bacteria</taxon>
        <taxon>Pseudomonadati</taxon>
        <taxon>Pseudomonadota</taxon>
        <taxon>Gammaproteobacteria</taxon>
        <taxon>Lysobacterales</taxon>
        <taxon>Lysobacteraceae</taxon>
        <taxon>Xanthomonas</taxon>
    </lineage>
</organism>
<protein>
    <recommendedName>
        <fullName evidence="1">Half a barrel domain-containing protein</fullName>
    </recommendedName>
</protein>
<dbReference type="EMBL" id="LR828254">
    <property type="protein sequence ID" value="CAD0363181.1"/>
    <property type="molecule type" value="Genomic_DNA"/>
</dbReference>
<dbReference type="InterPro" id="IPR056469">
    <property type="entry name" value="HAB_dom"/>
</dbReference>
<dbReference type="EMBL" id="LR828254">
    <property type="protein sequence ID" value="CAD0363184.1"/>
    <property type="molecule type" value="Genomic_DNA"/>
</dbReference>
<feature type="domain" description="Half a barrel" evidence="1">
    <location>
        <begin position="107"/>
        <end position="185"/>
    </location>
</feature>
<dbReference type="RefSeq" id="WP_074066089.1">
    <property type="nucleotide sequence ID" value="NZ_CP018729.1"/>
</dbReference>
<name>A0A6V7FHD2_9XANT</name>
<evidence type="ECO:0000313" key="2">
    <source>
        <dbReference type="EMBL" id="CAD0363184.1"/>
    </source>
</evidence>
<dbReference type="Pfam" id="PF24721">
    <property type="entry name" value="HAB"/>
    <property type="match status" value="1"/>
</dbReference>
<dbReference type="AlphaFoldDB" id="A0A6V7FHD2"/>